<dbReference type="Proteomes" id="UP001153199">
    <property type="component" value="Unassembled WGS sequence"/>
</dbReference>
<keyword evidence="2" id="KW-1185">Reference proteome</keyword>
<proteinExistence type="predicted"/>
<evidence type="ECO:0000313" key="2">
    <source>
        <dbReference type="Proteomes" id="UP001153199"/>
    </source>
</evidence>
<organism evidence="1 2">
    <name type="scientific">Lactococcus formosensis</name>
    <dbReference type="NCBI Taxonomy" id="1281486"/>
    <lineage>
        <taxon>Bacteria</taxon>
        <taxon>Bacillati</taxon>
        <taxon>Bacillota</taxon>
        <taxon>Bacilli</taxon>
        <taxon>Lactobacillales</taxon>
        <taxon>Streptococcaceae</taxon>
        <taxon>Lactococcus</taxon>
    </lineage>
</organism>
<reference evidence="1" key="1">
    <citation type="submission" date="2022-06" db="EMBL/GenBank/DDBJ databases">
        <title>Lactococcus from bovine mastitis in China.</title>
        <authorList>
            <person name="Lin Y."/>
            <person name="Han B."/>
        </authorList>
    </citation>
    <scope>NUCLEOTIDE SEQUENCE</scope>
    <source>
        <strain evidence="1">Ningxia-I-26</strain>
    </source>
</reference>
<dbReference type="RefSeq" id="WP_107106309.1">
    <property type="nucleotide sequence ID" value="NZ_JAMWDY010000007.1"/>
</dbReference>
<dbReference type="AlphaFoldDB" id="A0A9X4PAH7"/>
<evidence type="ECO:0000313" key="1">
    <source>
        <dbReference type="EMBL" id="MDG6145596.1"/>
    </source>
</evidence>
<sequence length="136" mass="15692">MKFTTKLLNSNTMLQLEEASWTDFEGLRLNEFAKGIHLLDKKFPEFVELFRQVEKKMKSEGINPSEMLIVECHIWGEYTVFSFEQLPSATYFDINITIDQKEKTCIAKAAAISDDSLPMEKEFESFTLLLNSSFSS</sequence>
<protein>
    <submittedName>
        <fullName evidence="1">Uncharacterized protein</fullName>
    </submittedName>
</protein>
<comment type="caution">
    <text evidence="1">The sequence shown here is derived from an EMBL/GenBank/DDBJ whole genome shotgun (WGS) entry which is preliminary data.</text>
</comment>
<name>A0A9X4PAH7_9LACT</name>
<dbReference type="EMBL" id="JAMWFV010000010">
    <property type="protein sequence ID" value="MDG6145596.1"/>
    <property type="molecule type" value="Genomic_DNA"/>
</dbReference>
<accession>A0A9X4PAH7</accession>
<gene>
    <name evidence="1" type="ORF">NF717_08010</name>
</gene>